<dbReference type="EMBL" id="CP035758">
    <property type="protein sequence ID" value="QBD82355.1"/>
    <property type="molecule type" value="Genomic_DNA"/>
</dbReference>
<dbReference type="Pfam" id="PF14332">
    <property type="entry name" value="DUF4388"/>
    <property type="match status" value="1"/>
</dbReference>
<dbReference type="Proteomes" id="UP000290365">
    <property type="component" value="Chromosome"/>
</dbReference>
<proteinExistence type="predicted"/>
<reference evidence="2 3" key="1">
    <citation type="submission" date="2019-01" db="EMBL/GenBank/DDBJ databases">
        <title>Ktedonosporobacter rubrisoli SCAWS-G2.</title>
        <authorList>
            <person name="Huang Y."/>
            <person name="Yan B."/>
        </authorList>
    </citation>
    <scope>NUCLEOTIDE SEQUENCE [LARGE SCALE GENOMIC DNA]</scope>
    <source>
        <strain evidence="2 3">SCAWS-G2</strain>
    </source>
</reference>
<evidence type="ECO:0000313" key="2">
    <source>
        <dbReference type="EMBL" id="QBD82355.1"/>
    </source>
</evidence>
<feature type="domain" description="PatA-like N-terminal" evidence="1">
    <location>
        <begin position="26"/>
        <end position="98"/>
    </location>
</feature>
<dbReference type="OrthoDB" id="159319at2"/>
<evidence type="ECO:0000313" key="3">
    <source>
        <dbReference type="Proteomes" id="UP000290365"/>
    </source>
</evidence>
<organism evidence="2 3">
    <name type="scientific">Ktedonosporobacter rubrisoli</name>
    <dbReference type="NCBI Taxonomy" id="2509675"/>
    <lineage>
        <taxon>Bacteria</taxon>
        <taxon>Bacillati</taxon>
        <taxon>Chloroflexota</taxon>
        <taxon>Ktedonobacteria</taxon>
        <taxon>Ktedonobacterales</taxon>
        <taxon>Ktedonosporobacteraceae</taxon>
        <taxon>Ktedonosporobacter</taxon>
    </lineage>
</organism>
<keyword evidence="3" id="KW-1185">Reference proteome</keyword>
<evidence type="ECO:0000259" key="1">
    <source>
        <dbReference type="Pfam" id="PF14332"/>
    </source>
</evidence>
<accession>A0A4P6K2U6</accession>
<dbReference type="KEGG" id="kbs:EPA93_42835"/>
<dbReference type="AlphaFoldDB" id="A0A4P6K2U6"/>
<sequence length="240" mass="26556">MQISIRVEARRAFDAMTRGRDSVAASLDDVLDLIRARQHSGLLSIEHFNGNQIEEGEIYFQRGWPTYARVGALAGRDALVHLANWRQVYFSFFTDTAMPIQPSYGAGMAATPGEISAVISARNTTSALPHPSLVDEEQAKAPLSFATPLAELGSDKQRTQVAQDLLRTGIDSPGVANLVPQKRDNAQNVLSLPLTRPQRFIYLLIDGRRTIADIARCMRKSIPEIGRLLSELQEQDLIFV</sequence>
<protein>
    <submittedName>
        <fullName evidence="2">DUF4388 domain-containing protein</fullName>
    </submittedName>
</protein>
<name>A0A4P6K2U6_KTERU</name>
<dbReference type="InterPro" id="IPR025497">
    <property type="entry name" value="PatA-like_N"/>
</dbReference>
<gene>
    <name evidence="2" type="ORF">EPA93_42835</name>
</gene>